<dbReference type="PROSITE" id="PS00350">
    <property type="entry name" value="MADS_BOX_1"/>
    <property type="match status" value="1"/>
</dbReference>
<gene>
    <name evidence="9" type="ORF">Ddye_003270</name>
</gene>
<feature type="domain" description="K-box" evidence="8">
    <location>
        <begin position="102"/>
        <end position="192"/>
    </location>
</feature>
<dbReference type="InterPro" id="IPR050142">
    <property type="entry name" value="MADS-box/MEF2_TF"/>
</dbReference>
<dbReference type="FunFam" id="3.40.1810.10:FF:000030">
    <property type="entry name" value="Agamous-like MADS-box protein AGL13"/>
    <property type="match status" value="1"/>
</dbReference>
<dbReference type="GO" id="GO:0099402">
    <property type="term" value="P:plant organ development"/>
    <property type="evidence" value="ECO:0007669"/>
    <property type="project" value="UniProtKB-ARBA"/>
</dbReference>
<dbReference type="GO" id="GO:0045944">
    <property type="term" value="P:positive regulation of transcription by RNA polymerase II"/>
    <property type="evidence" value="ECO:0007669"/>
    <property type="project" value="InterPro"/>
</dbReference>
<feature type="domain" description="MADS-box" evidence="7">
    <location>
        <begin position="1"/>
        <end position="61"/>
    </location>
</feature>
<dbReference type="GO" id="GO:0003700">
    <property type="term" value="F:DNA-binding transcription factor activity"/>
    <property type="evidence" value="ECO:0007669"/>
    <property type="project" value="InterPro"/>
</dbReference>
<dbReference type="GO" id="GO:0005634">
    <property type="term" value="C:nucleus"/>
    <property type="evidence" value="ECO:0007669"/>
    <property type="project" value="UniProtKB-SubCell"/>
</dbReference>
<evidence type="ECO:0000259" key="7">
    <source>
        <dbReference type="PROSITE" id="PS50066"/>
    </source>
</evidence>
<dbReference type="Gene3D" id="3.40.1810.10">
    <property type="entry name" value="Transcription factor, MADS-box"/>
    <property type="match status" value="1"/>
</dbReference>
<evidence type="ECO:0000256" key="3">
    <source>
        <dbReference type="ARBA" id="ARBA00023125"/>
    </source>
</evidence>
<evidence type="ECO:0000313" key="10">
    <source>
        <dbReference type="Proteomes" id="UP001280121"/>
    </source>
</evidence>
<keyword evidence="2" id="KW-0805">Transcription regulation</keyword>
<evidence type="ECO:0000313" key="9">
    <source>
        <dbReference type="EMBL" id="KAK2664696.1"/>
    </source>
</evidence>
<dbReference type="Pfam" id="PF01486">
    <property type="entry name" value="K-box"/>
    <property type="match status" value="1"/>
</dbReference>
<dbReference type="InterPro" id="IPR002100">
    <property type="entry name" value="TF_MADSbox"/>
</dbReference>
<comment type="subcellular location">
    <subcellularLocation>
        <location evidence="1">Nucleus</location>
    </subcellularLocation>
</comment>
<dbReference type="PROSITE" id="PS50066">
    <property type="entry name" value="MADS_BOX_2"/>
    <property type="match status" value="1"/>
</dbReference>
<keyword evidence="4" id="KW-0804">Transcription</keyword>
<dbReference type="Pfam" id="PF00319">
    <property type="entry name" value="SRF-TF"/>
    <property type="match status" value="1"/>
</dbReference>
<dbReference type="InterPro" id="IPR036879">
    <property type="entry name" value="TF_MADSbox_sf"/>
</dbReference>
<evidence type="ECO:0000259" key="8">
    <source>
        <dbReference type="PROSITE" id="PS51297"/>
    </source>
</evidence>
<dbReference type="GO" id="GO:0000977">
    <property type="term" value="F:RNA polymerase II transcription regulatory region sequence-specific DNA binding"/>
    <property type="evidence" value="ECO:0007669"/>
    <property type="project" value="InterPro"/>
</dbReference>
<keyword evidence="3" id="KW-0238">DNA-binding</keyword>
<dbReference type="InterPro" id="IPR002487">
    <property type="entry name" value="TF_Kbox"/>
</dbReference>
<dbReference type="EMBL" id="JANJYI010000001">
    <property type="protein sequence ID" value="KAK2664696.1"/>
    <property type="molecule type" value="Genomic_DNA"/>
</dbReference>
<comment type="caution">
    <text evidence="9">The sequence shown here is derived from an EMBL/GenBank/DDBJ whole genome shotgun (WGS) entry which is preliminary data.</text>
</comment>
<dbReference type="Proteomes" id="UP001280121">
    <property type="component" value="Unassembled WGS sequence"/>
</dbReference>
<feature type="region of interest" description="Disordered" evidence="6">
    <location>
        <begin position="184"/>
        <end position="221"/>
    </location>
</feature>
<keyword evidence="5" id="KW-0539">Nucleus</keyword>
<dbReference type="PRINTS" id="PR00404">
    <property type="entry name" value="MADSDOMAIN"/>
</dbReference>
<evidence type="ECO:0000256" key="5">
    <source>
        <dbReference type="ARBA" id="ARBA00023242"/>
    </source>
</evidence>
<reference evidence="9" key="1">
    <citation type="journal article" date="2023" name="Plant J.">
        <title>Genome sequences and population genomics provide insights into the demographic history, inbreeding, and mutation load of two 'living fossil' tree species of Dipteronia.</title>
        <authorList>
            <person name="Feng Y."/>
            <person name="Comes H.P."/>
            <person name="Chen J."/>
            <person name="Zhu S."/>
            <person name="Lu R."/>
            <person name="Zhang X."/>
            <person name="Li P."/>
            <person name="Qiu J."/>
            <person name="Olsen K.M."/>
            <person name="Qiu Y."/>
        </authorList>
    </citation>
    <scope>NUCLEOTIDE SEQUENCE</scope>
    <source>
        <strain evidence="9">KIB01</strain>
    </source>
</reference>
<dbReference type="GO" id="GO:0009908">
    <property type="term" value="P:flower development"/>
    <property type="evidence" value="ECO:0007669"/>
    <property type="project" value="UniProtKB-ARBA"/>
</dbReference>
<protein>
    <submittedName>
        <fullName evidence="9">Uncharacterized protein</fullName>
    </submittedName>
</protein>
<evidence type="ECO:0000256" key="2">
    <source>
        <dbReference type="ARBA" id="ARBA00023015"/>
    </source>
</evidence>
<dbReference type="InterPro" id="IPR033896">
    <property type="entry name" value="MEF2-like_N"/>
</dbReference>
<accession>A0AAD9XRV3</accession>
<dbReference type="SUPFAM" id="SSF55455">
    <property type="entry name" value="SRF-like"/>
    <property type="match status" value="1"/>
</dbReference>
<dbReference type="CDD" id="cd00265">
    <property type="entry name" value="MADS_MEF2_like"/>
    <property type="match status" value="1"/>
</dbReference>
<dbReference type="PROSITE" id="PS51297">
    <property type="entry name" value="K_BOX"/>
    <property type="match status" value="1"/>
</dbReference>
<proteinExistence type="predicted"/>
<evidence type="ECO:0000256" key="1">
    <source>
        <dbReference type="ARBA" id="ARBA00004123"/>
    </source>
</evidence>
<evidence type="ECO:0000256" key="6">
    <source>
        <dbReference type="SAM" id="MobiDB-lite"/>
    </source>
</evidence>
<organism evidence="9 10">
    <name type="scientific">Dipteronia dyeriana</name>
    <dbReference type="NCBI Taxonomy" id="168575"/>
    <lineage>
        <taxon>Eukaryota</taxon>
        <taxon>Viridiplantae</taxon>
        <taxon>Streptophyta</taxon>
        <taxon>Embryophyta</taxon>
        <taxon>Tracheophyta</taxon>
        <taxon>Spermatophyta</taxon>
        <taxon>Magnoliopsida</taxon>
        <taxon>eudicotyledons</taxon>
        <taxon>Gunneridae</taxon>
        <taxon>Pentapetalae</taxon>
        <taxon>rosids</taxon>
        <taxon>malvids</taxon>
        <taxon>Sapindales</taxon>
        <taxon>Sapindaceae</taxon>
        <taxon>Hippocastanoideae</taxon>
        <taxon>Acereae</taxon>
        <taxon>Dipteronia</taxon>
    </lineage>
</organism>
<dbReference type="PANTHER" id="PTHR48019">
    <property type="entry name" value="SERUM RESPONSE FACTOR HOMOLOG"/>
    <property type="match status" value="1"/>
</dbReference>
<dbReference type="GO" id="GO:0046983">
    <property type="term" value="F:protein dimerization activity"/>
    <property type="evidence" value="ECO:0007669"/>
    <property type="project" value="InterPro"/>
</dbReference>
<name>A0AAD9XRV3_9ROSI</name>
<evidence type="ECO:0000256" key="4">
    <source>
        <dbReference type="ARBA" id="ARBA00023163"/>
    </source>
</evidence>
<sequence>MVRGKTQMKRIENATSRQVTFSKRRNGLLKKAFELSVLCDAEVALIIFSPRGKLYEFSSSRCIENLFSDHDTGESMNKTIESYQRRAKDNGISNKILVEEDMQNVKEDSFTMGKKIELLEVTKRKLLGEGLEPCSIDELNQLENQLDRSLSRIRARKNQLFREQIEKLKEKEKILLQENTKLRQKYGMPPRQQSQEQEEVRAQNMDVETELFIGRPERRRA</sequence>
<keyword evidence="10" id="KW-1185">Reference proteome</keyword>
<dbReference type="AlphaFoldDB" id="A0AAD9XRV3"/>
<dbReference type="SMART" id="SM00432">
    <property type="entry name" value="MADS"/>
    <property type="match status" value="1"/>
</dbReference>